<dbReference type="GO" id="GO:0004844">
    <property type="term" value="F:uracil DNA N-glycosylase activity"/>
    <property type="evidence" value="ECO:0007669"/>
    <property type="project" value="UniProtKB-EC"/>
</dbReference>
<dbReference type="KEGG" id="dka:DKAM_0281"/>
<dbReference type="SMART" id="SM00986">
    <property type="entry name" value="UDG"/>
    <property type="match status" value="1"/>
</dbReference>
<evidence type="ECO:0000256" key="10">
    <source>
        <dbReference type="ARBA" id="ARBA00023014"/>
    </source>
</evidence>
<dbReference type="HOGENOM" id="CLU_044815_1_3_2"/>
<keyword evidence="8" id="KW-0378">Hydrolase</keyword>
<evidence type="ECO:0000313" key="14">
    <source>
        <dbReference type="Proteomes" id="UP000006903"/>
    </source>
</evidence>
<dbReference type="InterPro" id="IPR053423">
    <property type="entry name" value="Type-4_UDG"/>
</dbReference>
<keyword evidence="9" id="KW-0408">Iron</keyword>
<comment type="similarity">
    <text evidence="2">Belongs to the uracil-DNA glycosylase (UDG) superfamily. Type 4 (UDGa) family.</text>
</comment>
<evidence type="ECO:0000256" key="11">
    <source>
        <dbReference type="ARBA" id="ARBA00023204"/>
    </source>
</evidence>
<dbReference type="NCBIfam" id="NF040953">
    <property type="entry name" value="Arch_udg"/>
    <property type="match status" value="1"/>
</dbReference>
<protein>
    <recommendedName>
        <fullName evidence="4">Type-4 uracil-DNA glycosylase</fullName>
        <ecNumber evidence="3">3.2.2.27</ecNumber>
    </recommendedName>
</protein>
<dbReference type="InterPro" id="IPR005273">
    <property type="entry name" value="Ura-DNA_glyco_family4"/>
</dbReference>
<dbReference type="PANTHER" id="PTHR33693">
    <property type="entry name" value="TYPE-5 URACIL-DNA GLYCOSYLASE"/>
    <property type="match status" value="1"/>
</dbReference>
<comment type="catalytic activity">
    <reaction evidence="1">
        <text>Hydrolyzes single-stranded DNA or mismatched double-stranded DNA and polynucleotides, releasing free uracil.</text>
        <dbReference type="EC" id="3.2.2.27"/>
    </reaction>
</comment>
<dbReference type="RefSeq" id="WP_012607949.1">
    <property type="nucleotide sequence ID" value="NC_011766.1"/>
</dbReference>
<dbReference type="InterPro" id="IPR051536">
    <property type="entry name" value="UDG_Type-4/5"/>
</dbReference>
<evidence type="ECO:0000256" key="4">
    <source>
        <dbReference type="ARBA" id="ARBA00019403"/>
    </source>
</evidence>
<dbReference type="GO" id="GO:0006281">
    <property type="term" value="P:DNA repair"/>
    <property type="evidence" value="ECO:0007669"/>
    <property type="project" value="UniProtKB-KW"/>
</dbReference>
<evidence type="ECO:0000256" key="5">
    <source>
        <dbReference type="ARBA" id="ARBA00022485"/>
    </source>
</evidence>
<keyword evidence="6" id="KW-0479">Metal-binding</keyword>
<dbReference type="NCBIfam" id="TIGR00758">
    <property type="entry name" value="UDG_fam4"/>
    <property type="match status" value="1"/>
</dbReference>
<evidence type="ECO:0000256" key="1">
    <source>
        <dbReference type="ARBA" id="ARBA00001400"/>
    </source>
</evidence>
<evidence type="ECO:0000256" key="8">
    <source>
        <dbReference type="ARBA" id="ARBA00022801"/>
    </source>
</evidence>
<dbReference type="GO" id="GO:0051539">
    <property type="term" value="F:4 iron, 4 sulfur cluster binding"/>
    <property type="evidence" value="ECO:0007669"/>
    <property type="project" value="UniProtKB-KW"/>
</dbReference>
<keyword evidence="11" id="KW-0234">DNA repair</keyword>
<dbReference type="InterPro" id="IPR005122">
    <property type="entry name" value="Uracil-DNA_glycosylase-like"/>
</dbReference>
<dbReference type="GeneID" id="7170559"/>
<keyword evidence="5" id="KW-0004">4Fe-4S</keyword>
<evidence type="ECO:0000259" key="12">
    <source>
        <dbReference type="SMART" id="SM00986"/>
    </source>
</evidence>
<gene>
    <name evidence="13" type="ordered locus">DKAM_0281</name>
</gene>
<reference evidence="13 14" key="1">
    <citation type="journal article" date="2009" name="J. Bacteriol.">
        <title>Complete genome sequence of the anaerobic, protein-degrading hyperthermophilic crenarchaeon Desulfurococcus kamchatkensis.</title>
        <authorList>
            <person name="Ravin N.V."/>
            <person name="Mardanov A.V."/>
            <person name="Beletsky A.V."/>
            <person name="Kublanov I.V."/>
            <person name="Kolganova T.V."/>
            <person name="Lebedinsky A.V."/>
            <person name="Chernyh N.A."/>
            <person name="Bonch-Osmolovskaya E.A."/>
            <person name="Skryabin K.G."/>
        </authorList>
    </citation>
    <scope>NUCLEOTIDE SEQUENCE [LARGE SCALE GENOMIC DNA]</scope>
    <source>
        <strain evidence="14">DSM 18924 / JCM 16383 / VKM B-2413 / 1221n</strain>
    </source>
</reference>
<dbReference type="CDD" id="cd10030">
    <property type="entry name" value="UDG-F4_TTUDGA_SPO1dp_like"/>
    <property type="match status" value="1"/>
</dbReference>
<dbReference type="InterPro" id="IPR036895">
    <property type="entry name" value="Uracil-DNA_glycosylase-like_sf"/>
</dbReference>
<evidence type="ECO:0000256" key="6">
    <source>
        <dbReference type="ARBA" id="ARBA00022723"/>
    </source>
</evidence>
<dbReference type="GO" id="GO:0046872">
    <property type="term" value="F:metal ion binding"/>
    <property type="evidence" value="ECO:0007669"/>
    <property type="project" value="UniProtKB-KW"/>
</dbReference>
<dbReference type="EMBL" id="CP001140">
    <property type="protein sequence ID" value="ACL10607.1"/>
    <property type="molecule type" value="Genomic_DNA"/>
</dbReference>
<dbReference type="Proteomes" id="UP000006903">
    <property type="component" value="Chromosome"/>
</dbReference>
<evidence type="ECO:0000256" key="2">
    <source>
        <dbReference type="ARBA" id="ARBA00006521"/>
    </source>
</evidence>
<dbReference type="EC" id="3.2.2.27" evidence="3"/>
<evidence type="ECO:0000256" key="9">
    <source>
        <dbReference type="ARBA" id="ARBA00023004"/>
    </source>
</evidence>
<feature type="domain" description="Uracil-DNA glycosylase-like" evidence="12">
    <location>
        <begin position="28"/>
        <end position="182"/>
    </location>
</feature>
<dbReference type="SMART" id="SM00987">
    <property type="entry name" value="UreE_C"/>
    <property type="match status" value="1"/>
</dbReference>
<dbReference type="PANTHER" id="PTHR33693:SF1">
    <property type="entry name" value="TYPE-4 URACIL-DNA GLYCOSYLASE"/>
    <property type="match status" value="1"/>
</dbReference>
<keyword evidence="7" id="KW-0227">DNA damage</keyword>
<dbReference type="SUPFAM" id="SSF52141">
    <property type="entry name" value="Uracil-DNA glycosylase-like"/>
    <property type="match status" value="1"/>
</dbReference>
<proteinExistence type="inferred from homology"/>
<sequence length="216" mass="24126">MSEWDSLVNSILNCKRCRLSQYRRNPVPGEGNVNAGVMFIGEAPGEKEDETGRPFVGAAGKLLIELIESTGFKRGDVYITNIVKCRPPGNRDPEDDEIEACLPYLLKQIELIKPRLIVALGRHAARTLFRLGGLKWVNMSMMHGRPYNAVINGLQVVIIPTFHPAAALYNPGLKDELRRDFEEVIKKHMSQAIKASTGVKARGKTILDFLNDSSRR</sequence>
<keyword evidence="10" id="KW-0411">Iron-sulfur</keyword>
<dbReference type="Gene3D" id="3.40.470.10">
    <property type="entry name" value="Uracil-DNA glycosylase-like domain"/>
    <property type="match status" value="1"/>
</dbReference>
<dbReference type="Pfam" id="PF03167">
    <property type="entry name" value="UDG"/>
    <property type="match status" value="1"/>
</dbReference>
<evidence type="ECO:0000313" key="13">
    <source>
        <dbReference type="EMBL" id="ACL10607.1"/>
    </source>
</evidence>
<dbReference type="AlphaFoldDB" id="B8D2L9"/>
<name>B8D2L9_DESA1</name>
<evidence type="ECO:0000256" key="7">
    <source>
        <dbReference type="ARBA" id="ARBA00022763"/>
    </source>
</evidence>
<evidence type="ECO:0000256" key="3">
    <source>
        <dbReference type="ARBA" id="ARBA00012030"/>
    </source>
</evidence>
<accession>B8D2L9</accession>
<organism evidence="13 14">
    <name type="scientific">Desulfurococcus amylolyticus (strain DSM 18924 / JCM 16383 / VKM B-2413 / 1221n)</name>
    <name type="common">Desulfurococcus kamchatkensis</name>
    <dbReference type="NCBI Taxonomy" id="490899"/>
    <lineage>
        <taxon>Archaea</taxon>
        <taxon>Thermoproteota</taxon>
        <taxon>Thermoprotei</taxon>
        <taxon>Desulfurococcales</taxon>
        <taxon>Desulfurococcaceae</taxon>
        <taxon>Desulfurococcus</taxon>
    </lineage>
</organism>
<dbReference type="eggNOG" id="arCOG00905">
    <property type="taxonomic scope" value="Archaea"/>
</dbReference>
<dbReference type="STRING" id="490899.DKAM_0281"/>